<dbReference type="AlphaFoldDB" id="E4XS91"/>
<feature type="domain" description="Kringle" evidence="4">
    <location>
        <begin position="32"/>
        <end position="83"/>
    </location>
</feature>
<evidence type="ECO:0000313" key="5">
    <source>
        <dbReference type="EMBL" id="CBY12639.1"/>
    </source>
</evidence>
<dbReference type="EMBL" id="FN653132">
    <property type="protein sequence ID" value="CBY12639.1"/>
    <property type="molecule type" value="Genomic_DNA"/>
</dbReference>
<dbReference type="Gene3D" id="2.40.20.10">
    <property type="entry name" value="Plasminogen Kringle 4"/>
    <property type="match status" value="1"/>
</dbReference>
<dbReference type="InterPro" id="IPR038178">
    <property type="entry name" value="Kringle_sf"/>
</dbReference>
<dbReference type="PROSITE" id="PS00021">
    <property type="entry name" value="KRINGLE_1"/>
    <property type="match status" value="1"/>
</dbReference>
<sequence>MAEFCQKTKKINKNLKALILRFAKKNDKFYLCQSWSAVDPHRSMFLINEKHNFCRNPTNDPKGAWCYTTNKNVHFAYCDIPIC</sequence>
<dbReference type="SUPFAM" id="SSF57440">
    <property type="entry name" value="Kringle-like"/>
    <property type="match status" value="1"/>
</dbReference>
<keyword evidence="7" id="KW-1185">Reference proteome</keyword>
<dbReference type="PANTHER" id="PTHR24261">
    <property type="entry name" value="PLASMINOGEN-RELATED"/>
    <property type="match status" value="1"/>
</dbReference>
<dbReference type="Pfam" id="PF00051">
    <property type="entry name" value="Kringle"/>
    <property type="match status" value="1"/>
</dbReference>
<gene>
    <name evidence="5" type="ORF">GSOID_T00002042001</name>
    <name evidence="6" type="ORF">GSOID_T00030861001</name>
</gene>
<comment type="caution">
    <text evidence="3">Lacks conserved residue(s) required for the propagation of feature annotation.</text>
</comment>
<dbReference type="PROSITE" id="PS50070">
    <property type="entry name" value="KRINGLE_2"/>
    <property type="match status" value="1"/>
</dbReference>
<dbReference type="OrthoDB" id="272018at2759"/>
<name>E4XS91_OIKDI</name>
<protein>
    <recommendedName>
        <fullName evidence="4">Kringle domain-containing protein</fullName>
    </recommendedName>
</protein>
<dbReference type="SMART" id="SM00130">
    <property type="entry name" value="KR"/>
    <property type="match status" value="1"/>
</dbReference>
<dbReference type="InterPro" id="IPR050759">
    <property type="entry name" value="Serine_protease_kringle"/>
</dbReference>
<evidence type="ECO:0000256" key="3">
    <source>
        <dbReference type="PROSITE-ProRule" id="PRU00121"/>
    </source>
</evidence>
<organism evidence="5">
    <name type="scientific">Oikopleura dioica</name>
    <name type="common">Tunicate</name>
    <dbReference type="NCBI Taxonomy" id="34765"/>
    <lineage>
        <taxon>Eukaryota</taxon>
        <taxon>Metazoa</taxon>
        <taxon>Chordata</taxon>
        <taxon>Tunicata</taxon>
        <taxon>Appendicularia</taxon>
        <taxon>Copelata</taxon>
        <taxon>Oikopleuridae</taxon>
        <taxon>Oikopleura</taxon>
    </lineage>
</organism>
<dbReference type="Proteomes" id="UP000011014">
    <property type="component" value="Unassembled WGS sequence"/>
</dbReference>
<accession>E4XS91</accession>
<proteinExistence type="predicted"/>
<keyword evidence="1 3" id="KW-0420">Kringle</keyword>
<keyword evidence="2" id="KW-1015">Disulfide bond</keyword>
<evidence type="ECO:0000313" key="6">
    <source>
        <dbReference type="EMBL" id="CBY32434.1"/>
    </source>
</evidence>
<dbReference type="InterPro" id="IPR000001">
    <property type="entry name" value="Kringle"/>
</dbReference>
<evidence type="ECO:0000256" key="2">
    <source>
        <dbReference type="ARBA" id="ARBA00023157"/>
    </source>
</evidence>
<reference evidence="5" key="1">
    <citation type="journal article" date="2010" name="Science">
        <title>Plasticity of animal genome architecture unmasked by rapid evolution of a pelagic tunicate.</title>
        <authorList>
            <person name="Denoeud F."/>
            <person name="Henriet S."/>
            <person name="Mungpakdee S."/>
            <person name="Aury J.M."/>
            <person name="Da Silva C."/>
            <person name="Brinkmann H."/>
            <person name="Mikhaleva J."/>
            <person name="Olsen L.C."/>
            <person name="Jubin C."/>
            <person name="Canestro C."/>
            <person name="Bouquet J.M."/>
            <person name="Danks G."/>
            <person name="Poulain J."/>
            <person name="Campsteijn C."/>
            <person name="Adamski M."/>
            <person name="Cross I."/>
            <person name="Yadetie F."/>
            <person name="Muffato M."/>
            <person name="Louis A."/>
            <person name="Butcher S."/>
            <person name="Tsagkogeorga G."/>
            <person name="Konrad A."/>
            <person name="Singh S."/>
            <person name="Jensen M.F."/>
            <person name="Cong E.H."/>
            <person name="Eikeseth-Otteraa H."/>
            <person name="Noel B."/>
            <person name="Anthouard V."/>
            <person name="Porcel B.M."/>
            <person name="Kachouri-Lafond R."/>
            <person name="Nishino A."/>
            <person name="Ugolini M."/>
            <person name="Chourrout P."/>
            <person name="Nishida H."/>
            <person name="Aasland R."/>
            <person name="Huzurbazar S."/>
            <person name="Westhof E."/>
            <person name="Delsuc F."/>
            <person name="Lehrach H."/>
            <person name="Reinhardt R."/>
            <person name="Weissenbach J."/>
            <person name="Roy S.W."/>
            <person name="Artiguenave F."/>
            <person name="Postlethwait J.H."/>
            <person name="Manak J.R."/>
            <person name="Thompson E.M."/>
            <person name="Jaillon O."/>
            <person name="Du Pasquier L."/>
            <person name="Boudinot P."/>
            <person name="Liberles D.A."/>
            <person name="Volff J.N."/>
            <person name="Philippe H."/>
            <person name="Lenhard B."/>
            <person name="Roest Crollius H."/>
            <person name="Wincker P."/>
            <person name="Chourrout D."/>
        </authorList>
    </citation>
    <scope>NUCLEOTIDE SEQUENCE [LARGE SCALE GENOMIC DNA]</scope>
</reference>
<dbReference type="InterPro" id="IPR013806">
    <property type="entry name" value="Kringle-like"/>
</dbReference>
<dbReference type="PANTHER" id="PTHR24261:SF7">
    <property type="entry name" value="KRINGLE DOMAIN-CONTAINING PROTEIN"/>
    <property type="match status" value="1"/>
</dbReference>
<dbReference type="InterPro" id="IPR018056">
    <property type="entry name" value="Kringle_CS"/>
</dbReference>
<evidence type="ECO:0000313" key="7">
    <source>
        <dbReference type="Proteomes" id="UP000001307"/>
    </source>
</evidence>
<evidence type="ECO:0000256" key="1">
    <source>
        <dbReference type="ARBA" id="ARBA00022572"/>
    </source>
</evidence>
<dbReference type="InParanoid" id="E4XS91"/>
<evidence type="ECO:0000259" key="4">
    <source>
        <dbReference type="PROSITE" id="PS50070"/>
    </source>
</evidence>
<dbReference type="Proteomes" id="UP000001307">
    <property type="component" value="Unassembled WGS sequence"/>
</dbReference>
<dbReference type="EMBL" id="FN654353">
    <property type="protein sequence ID" value="CBY32434.1"/>
    <property type="molecule type" value="Genomic_DNA"/>
</dbReference>